<dbReference type="InterPro" id="IPR000994">
    <property type="entry name" value="Pept_M24"/>
</dbReference>
<dbReference type="PANTHER" id="PTHR43763">
    <property type="entry name" value="XAA-PRO AMINOPEPTIDASE 1"/>
    <property type="match status" value="1"/>
</dbReference>
<dbReference type="Gene3D" id="3.40.350.10">
    <property type="entry name" value="Creatinase/prolidase N-terminal domain"/>
    <property type="match status" value="2"/>
</dbReference>
<feature type="domain" description="Peptidase M24 C-terminal" evidence="7">
    <location>
        <begin position="575"/>
        <end position="634"/>
    </location>
</feature>
<keyword evidence="8" id="KW-0031">Aminopeptidase</keyword>
<evidence type="ECO:0000256" key="3">
    <source>
        <dbReference type="ARBA" id="ARBA00022801"/>
    </source>
</evidence>
<dbReference type="AlphaFoldDB" id="A0A4R6RMP9"/>
<comment type="caution">
    <text evidence="8">The sequence shown here is derived from an EMBL/GenBank/DDBJ whole genome shotgun (WGS) entry which is preliminary data.</text>
</comment>
<dbReference type="SUPFAM" id="SSF53092">
    <property type="entry name" value="Creatinase/prolidase N-terminal domain"/>
    <property type="match status" value="1"/>
</dbReference>
<dbReference type="Pfam" id="PF00557">
    <property type="entry name" value="Peptidase_M24"/>
    <property type="match status" value="1"/>
</dbReference>
<dbReference type="InterPro" id="IPR050422">
    <property type="entry name" value="X-Pro_aminopeptidase_P"/>
</dbReference>
<dbReference type="Pfam" id="PF16188">
    <property type="entry name" value="Peptidase_M24_C"/>
    <property type="match status" value="1"/>
</dbReference>
<accession>A0A4R6RMP9</accession>
<dbReference type="Pfam" id="PF01321">
    <property type="entry name" value="Creatinase_N"/>
    <property type="match status" value="1"/>
</dbReference>
<evidence type="ECO:0000259" key="5">
    <source>
        <dbReference type="Pfam" id="PF00557"/>
    </source>
</evidence>
<dbReference type="CDD" id="cd01085">
    <property type="entry name" value="APP"/>
    <property type="match status" value="1"/>
</dbReference>
<dbReference type="InterPro" id="IPR000587">
    <property type="entry name" value="Creatinase_N"/>
</dbReference>
<dbReference type="PANTHER" id="PTHR43763:SF6">
    <property type="entry name" value="XAA-PRO AMINOPEPTIDASE 1"/>
    <property type="match status" value="1"/>
</dbReference>
<dbReference type="InterPro" id="IPR036005">
    <property type="entry name" value="Creatinase/aminopeptidase-like"/>
</dbReference>
<keyword evidence="4" id="KW-0464">Manganese</keyword>
<comment type="similarity">
    <text evidence="1">Belongs to the peptidase M24B family.</text>
</comment>
<dbReference type="Proteomes" id="UP000294593">
    <property type="component" value="Unassembled WGS sequence"/>
</dbReference>
<organism evidence="8 9">
    <name type="scientific">Aquabacterium commune</name>
    <dbReference type="NCBI Taxonomy" id="70586"/>
    <lineage>
        <taxon>Bacteria</taxon>
        <taxon>Pseudomonadati</taxon>
        <taxon>Pseudomonadota</taxon>
        <taxon>Betaproteobacteria</taxon>
        <taxon>Burkholderiales</taxon>
        <taxon>Aquabacterium</taxon>
    </lineage>
</organism>
<gene>
    <name evidence="8" type="ORF">EV672_10193</name>
</gene>
<dbReference type="RefSeq" id="WP_279536162.1">
    <property type="nucleotide sequence ID" value="NZ_SNXW01000001.1"/>
</dbReference>
<sequence>MTAPADATAPANASPAPSASPIPARLSALRAHMAQQGWQAVLLPSSDPHLSEYLPERWQGRVHFSGFTGSSGTLLVAAERAAVFTDSRYWTQAEAELAGSGVDLVKLDGAPVPAYTQWLQALGLDGLQGATLALDGSVMGLAQTQQLADALAMLSAPAWRLHATDDVLDGVWPDRPGLPTAPVFEHLPPHASTSRRDKLAALREALQAHGASHHWVATLDDLAWLLNLRGADVDYNPVFLGHALVSLDAVQLFVGEGKVDAALQTRLAADGVVVRPYADALPTLKALPADSVLLVDPKRITWGLRQAVPVGVKVVEAINPSTLSKSRKTAAEAAFIREAMARDGAAMCAFYAWLEQALGREAVSELTIDERLTAEREKQPGYVSLSFPTIAGFNANGALPHYRATPEAFAWLSTPQGLVAEGLLLIDSGAQYLGGTTDITRVWAIGTPSAAQKRDFTLVLKGTMALSRARFPLGTLAPMLDAIARAPLWAEGLDFGHGTGHGVGYFLNVHEGPQSISKAVPHGDMAMQPGMVTSIEPGLYRPGQWGIRIENLVLNVEVRPTVPDAEPGAPEHGTYLAFETLSLCPIDTRCIDLSLLRDDERQWLNGYHAEVLQRLRPLVSGDALRWLALRTQPI</sequence>
<reference evidence="8 9" key="1">
    <citation type="submission" date="2019-03" db="EMBL/GenBank/DDBJ databases">
        <title>Genomic Encyclopedia of Type Strains, Phase IV (KMG-IV): sequencing the most valuable type-strain genomes for metagenomic binning, comparative biology and taxonomic classification.</title>
        <authorList>
            <person name="Goeker M."/>
        </authorList>
    </citation>
    <scope>NUCLEOTIDE SEQUENCE [LARGE SCALE GENOMIC DNA]</scope>
    <source>
        <strain evidence="8 9">DSM 11901</strain>
    </source>
</reference>
<dbReference type="GO" id="GO:0046872">
    <property type="term" value="F:metal ion binding"/>
    <property type="evidence" value="ECO:0007669"/>
    <property type="project" value="UniProtKB-KW"/>
</dbReference>
<evidence type="ECO:0000313" key="8">
    <source>
        <dbReference type="EMBL" id="TDP87961.1"/>
    </source>
</evidence>
<dbReference type="Pfam" id="PF16189">
    <property type="entry name" value="Creatinase_N_2"/>
    <property type="match status" value="1"/>
</dbReference>
<evidence type="ECO:0000256" key="1">
    <source>
        <dbReference type="ARBA" id="ARBA00008766"/>
    </source>
</evidence>
<evidence type="ECO:0000259" key="7">
    <source>
        <dbReference type="Pfam" id="PF16188"/>
    </source>
</evidence>
<proteinExistence type="inferred from homology"/>
<dbReference type="SUPFAM" id="SSF55920">
    <property type="entry name" value="Creatinase/aminopeptidase"/>
    <property type="match status" value="1"/>
</dbReference>
<feature type="domain" description="Peptidase M24" evidence="5">
    <location>
        <begin position="336"/>
        <end position="554"/>
    </location>
</feature>
<keyword evidence="2" id="KW-0479">Metal-binding</keyword>
<dbReference type="InterPro" id="IPR029149">
    <property type="entry name" value="Creatin/AminoP/Spt16_N"/>
</dbReference>
<protein>
    <submittedName>
        <fullName evidence="8">Xaa-Pro aminopeptidase</fullName>
    </submittedName>
</protein>
<dbReference type="Gene3D" id="3.90.230.10">
    <property type="entry name" value="Creatinase/methionine aminopeptidase superfamily"/>
    <property type="match status" value="1"/>
</dbReference>
<evidence type="ECO:0000256" key="2">
    <source>
        <dbReference type="ARBA" id="ARBA00022723"/>
    </source>
</evidence>
<keyword evidence="8" id="KW-0645">Protease</keyword>
<keyword evidence="9" id="KW-1185">Reference proteome</keyword>
<dbReference type="InterPro" id="IPR033740">
    <property type="entry name" value="Pept_M24B"/>
</dbReference>
<evidence type="ECO:0000259" key="6">
    <source>
        <dbReference type="Pfam" id="PF01321"/>
    </source>
</evidence>
<name>A0A4R6RMP9_9BURK</name>
<dbReference type="EMBL" id="SNXW01000001">
    <property type="protein sequence ID" value="TDP87961.1"/>
    <property type="molecule type" value="Genomic_DNA"/>
</dbReference>
<dbReference type="GO" id="GO:0070006">
    <property type="term" value="F:metalloaminopeptidase activity"/>
    <property type="evidence" value="ECO:0007669"/>
    <property type="project" value="InterPro"/>
</dbReference>
<dbReference type="FunFam" id="3.90.230.10:FF:000007">
    <property type="entry name" value="Xaa-Pro aminopeptidase P"/>
    <property type="match status" value="1"/>
</dbReference>
<evidence type="ECO:0000256" key="4">
    <source>
        <dbReference type="ARBA" id="ARBA00023211"/>
    </source>
</evidence>
<keyword evidence="3" id="KW-0378">Hydrolase</keyword>
<dbReference type="GO" id="GO:0005737">
    <property type="term" value="C:cytoplasm"/>
    <property type="evidence" value="ECO:0007669"/>
    <property type="project" value="UniProtKB-ARBA"/>
</dbReference>
<evidence type="ECO:0000313" key="9">
    <source>
        <dbReference type="Proteomes" id="UP000294593"/>
    </source>
</evidence>
<feature type="domain" description="Creatinase N-terminal" evidence="6">
    <location>
        <begin position="25"/>
        <end position="151"/>
    </location>
</feature>
<dbReference type="InterPro" id="IPR032416">
    <property type="entry name" value="Peptidase_M24_C"/>
</dbReference>